<feature type="region of interest" description="G1" evidence="7">
    <location>
        <begin position="17"/>
        <end position="24"/>
    </location>
</feature>
<dbReference type="InterPro" id="IPR030388">
    <property type="entry name" value="G_ERA_dom"/>
</dbReference>
<evidence type="ECO:0000256" key="7">
    <source>
        <dbReference type="PROSITE-ProRule" id="PRU01050"/>
    </source>
</evidence>
<evidence type="ECO:0000259" key="9">
    <source>
        <dbReference type="PROSITE" id="PS50823"/>
    </source>
</evidence>
<sequence>MTDFPEDFKAGFVSVVGRPNAGKSTLMNAMVGTKIAITADQPETTRRVIRGIVHRDDGQLILVDTPGVHRPRTLLGQRLNDMVGTALADVDAVALCMPADESAGPGDRFILDQVKKAGAPIVAVLTKTDKVTKEALAERIIEVSQMHEFAQIVPVSAVAGEQVDLLGDLLIELMPQSPPLYPKDTITDETEEELIAELIREAALVGVREELPHSIAVVVEEMIERPRKKGDERPPVMAINAHLYVERPSQKGIVIGKGGQRMKKVGQQARHNIERLLGQPVYLDLHVKVAKEWQRDPKMLGRLGF</sequence>
<keyword evidence="6" id="KW-0963">Cytoplasm</keyword>
<dbReference type="GO" id="GO:0005886">
    <property type="term" value="C:plasma membrane"/>
    <property type="evidence" value="ECO:0007669"/>
    <property type="project" value="UniProtKB-SubCell"/>
</dbReference>
<dbReference type="HAMAP" id="MF_00367">
    <property type="entry name" value="GTPase_Era"/>
    <property type="match status" value="1"/>
</dbReference>
<accession>A0A3S4VBX7</accession>
<feature type="region of interest" description="G3" evidence="7">
    <location>
        <begin position="64"/>
        <end position="67"/>
    </location>
</feature>
<reference evidence="11 12" key="1">
    <citation type="submission" date="2018-12" db="EMBL/GenBank/DDBJ databases">
        <authorList>
            <consortium name="Pathogen Informatics"/>
        </authorList>
    </citation>
    <scope>NUCLEOTIDE SEQUENCE [LARGE SCALE GENOMIC DNA]</scope>
    <source>
        <strain evidence="11 12">NCTC13354</strain>
    </source>
</reference>
<evidence type="ECO:0000256" key="3">
    <source>
        <dbReference type="ARBA" id="ARBA00022741"/>
    </source>
</evidence>
<dbReference type="GO" id="GO:0070181">
    <property type="term" value="F:small ribosomal subunit rRNA binding"/>
    <property type="evidence" value="ECO:0007669"/>
    <property type="project" value="UniProtKB-UniRule"/>
</dbReference>
<dbReference type="InterPro" id="IPR005662">
    <property type="entry name" value="GTPase_Era-like"/>
</dbReference>
<dbReference type="SUPFAM" id="SSF54814">
    <property type="entry name" value="Prokaryotic type KH domain (KH-domain type II)"/>
    <property type="match status" value="1"/>
</dbReference>
<dbReference type="InterPro" id="IPR027417">
    <property type="entry name" value="P-loop_NTPase"/>
</dbReference>
<dbReference type="NCBIfam" id="NF000908">
    <property type="entry name" value="PRK00089.1"/>
    <property type="match status" value="1"/>
</dbReference>
<dbReference type="KEGG" id="tbw:NCTC13354_01845"/>
<evidence type="ECO:0000256" key="2">
    <source>
        <dbReference type="ARBA" id="ARBA00020484"/>
    </source>
</evidence>
<comment type="function">
    <text evidence="6">An essential GTPase that binds both GDP and GTP, with rapid nucleotide exchange. Plays a role in 16S rRNA processing and 30S ribosomal subunit biogenesis and possibly also in cell cycle regulation and energy metabolism.</text>
</comment>
<dbReference type="EMBL" id="LR134476">
    <property type="protein sequence ID" value="VEI14113.1"/>
    <property type="molecule type" value="Genomic_DNA"/>
</dbReference>
<keyword evidence="5 6" id="KW-0342">GTP-binding</keyword>
<dbReference type="Gene3D" id="3.40.50.300">
    <property type="entry name" value="P-loop containing nucleotide triphosphate hydrolases"/>
    <property type="match status" value="1"/>
</dbReference>
<name>A0A3S4VBX7_9ACTO</name>
<dbReference type="CDD" id="cd04163">
    <property type="entry name" value="Era"/>
    <property type="match status" value="1"/>
</dbReference>
<dbReference type="NCBIfam" id="TIGR00436">
    <property type="entry name" value="era"/>
    <property type="match status" value="1"/>
</dbReference>
<evidence type="ECO:0000259" key="10">
    <source>
        <dbReference type="PROSITE" id="PS51713"/>
    </source>
</evidence>
<comment type="similarity">
    <text evidence="1 6 7 8">Belongs to the TRAFAC class TrmE-Era-EngA-EngB-Septin-like GTPase superfamily. Era GTPase family.</text>
</comment>
<keyword evidence="6" id="KW-0699">rRNA-binding</keyword>
<dbReference type="PANTHER" id="PTHR42698:SF1">
    <property type="entry name" value="GTPASE ERA, MITOCHONDRIAL"/>
    <property type="match status" value="1"/>
</dbReference>
<comment type="subcellular location">
    <subcellularLocation>
        <location evidence="6">Cytoplasm</location>
    </subcellularLocation>
    <subcellularLocation>
        <location evidence="6">Cell membrane</location>
        <topology evidence="6">Peripheral membrane protein</topology>
    </subcellularLocation>
</comment>
<evidence type="ECO:0000313" key="11">
    <source>
        <dbReference type="EMBL" id="VEI14113.1"/>
    </source>
</evidence>
<gene>
    <name evidence="6 11" type="primary">era</name>
    <name evidence="11" type="ORF">NCTC13354_01845</name>
</gene>
<dbReference type="FunFam" id="3.30.300.20:FF:000003">
    <property type="entry name" value="GTPase Era"/>
    <property type="match status" value="1"/>
</dbReference>
<dbReference type="GO" id="GO:0043024">
    <property type="term" value="F:ribosomal small subunit binding"/>
    <property type="evidence" value="ECO:0007669"/>
    <property type="project" value="TreeGrafter"/>
</dbReference>
<feature type="region of interest" description="G5" evidence="7">
    <location>
        <begin position="155"/>
        <end position="157"/>
    </location>
</feature>
<keyword evidence="12" id="KW-1185">Reference proteome</keyword>
<dbReference type="InterPro" id="IPR006073">
    <property type="entry name" value="GTP-bd"/>
</dbReference>
<dbReference type="NCBIfam" id="TIGR00231">
    <property type="entry name" value="small_GTP"/>
    <property type="match status" value="1"/>
</dbReference>
<feature type="binding site" evidence="6">
    <location>
        <begin position="17"/>
        <end position="24"/>
    </location>
    <ligand>
        <name>GTP</name>
        <dbReference type="ChEBI" id="CHEBI:37565"/>
    </ligand>
</feature>
<dbReference type="OrthoDB" id="9805918at2"/>
<dbReference type="CDD" id="cd22534">
    <property type="entry name" value="KH-II_Era"/>
    <property type="match status" value="1"/>
</dbReference>
<evidence type="ECO:0000256" key="5">
    <source>
        <dbReference type="ARBA" id="ARBA00023134"/>
    </source>
</evidence>
<dbReference type="Pfam" id="PF07650">
    <property type="entry name" value="KH_2"/>
    <property type="match status" value="1"/>
</dbReference>
<feature type="region of interest" description="G4" evidence="7">
    <location>
        <begin position="126"/>
        <end position="129"/>
    </location>
</feature>
<evidence type="ECO:0000256" key="1">
    <source>
        <dbReference type="ARBA" id="ARBA00007921"/>
    </source>
</evidence>
<dbReference type="Proteomes" id="UP000269542">
    <property type="component" value="Chromosome"/>
</dbReference>
<dbReference type="Gene3D" id="3.30.300.20">
    <property type="match status" value="1"/>
</dbReference>
<keyword evidence="4 6" id="KW-0694">RNA-binding</keyword>
<keyword evidence="6" id="KW-1003">Cell membrane</keyword>
<keyword evidence="6" id="KW-0690">Ribosome biogenesis</keyword>
<dbReference type="InterPro" id="IPR015946">
    <property type="entry name" value="KH_dom-like_a/b"/>
</dbReference>
<evidence type="ECO:0000256" key="6">
    <source>
        <dbReference type="HAMAP-Rule" id="MF_00367"/>
    </source>
</evidence>
<dbReference type="GO" id="GO:0005525">
    <property type="term" value="F:GTP binding"/>
    <property type="evidence" value="ECO:0007669"/>
    <property type="project" value="UniProtKB-UniRule"/>
</dbReference>
<proteinExistence type="inferred from homology"/>
<dbReference type="GO" id="GO:0005829">
    <property type="term" value="C:cytosol"/>
    <property type="evidence" value="ECO:0007669"/>
    <property type="project" value="TreeGrafter"/>
</dbReference>
<dbReference type="InterPro" id="IPR009019">
    <property type="entry name" value="KH_sf_prok-type"/>
</dbReference>
<feature type="region of interest" description="G2" evidence="7">
    <location>
        <begin position="43"/>
        <end position="47"/>
    </location>
</feature>
<dbReference type="SUPFAM" id="SSF52540">
    <property type="entry name" value="P-loop containing nucleoside triphosphate hydrolases"/>
    <property type="match status" value="1"/>
</dbReference>
<feature type="binding site" evidence="6">
    <location>
        <begin position="126"/>
        <end position="129"/>
    </location>
    <ligand>
        <name>GTP</name>
        <dbReference type="ChEBI" id="CHEBI:37565"/>
    </ligand>
</feature>
<evidence type="ECO:0000256" key="8">
    <source>
        <dbReference type="RuleBase" id="RU003761"/>
    </source>
</evidence>
<dbReference type="InterPro" id="IPR005225">
    <property type="entry name" value="Small_GTP-bd"/>
</dbReference>
<dbReference type="AlphaFoldDB" id="A0A3S4VBX7"/>
<protein>
    <recommendedName>
        <fullName evidence="2 6">GTPase Era</fullName>
    </recommendedName>
</protein>
<dbReference type="GO" id="GO:0003924">
    <property type="term" value="F:GTPase activity"/>
    <property type="evidence" value="ECO:0007669"/>
    <property type="project" value="UniProtKB-UniRule"/>
</dbReference>
<comment type="subunit">
    <text evidence="6">Monomer.</text>
</comment>
<dbReference type="Pfam" id="PF01926">
    <property type="entry name" value="MMR_HSR1"/>
    <property type="match status" value="1"/>
</dbReference>
<dbReference type="RefSeq" id="WP_126417148.1">
    <property type="nucleotide sequence ID" value="NZ_LR134476.1"/>
</dbReference>
<keyword evidence="3 6" id="KW-0547">Nucleotide-binding</keyword>
<dbReference type="InterPro" id="IPR004044">
    <property type="entry name" value="KH_dom_type_2"/>
</dbReference>
<evidence type="ECO:0000256" key="4">
    <source>
        <dbReference type="ARBA" id="ARBA00022884"/>
    </source>
</evidence>
<feature type="domain" description="Era-type G" evidence="10">
    <location>
        <begin position="9"/>
        <end position="176"/>
    </location>
</feature>
<dbReference type="GO" id="GO:0000028">
    <property type="term" value="P:ribosomal small subunit assembly"/>
    <property type="evidence" value="ECO:0007669"/>
    <property type="project" value="TreeGrafter"/>
</dbReference>
<evidence type="ECO:0000313" key="12">
    <source>
        <dbReference type="Proteomes" id="UP000269542"/>
    </source>
</evidence>
<dbReference type="PANTHER" id="PTHR42698">
    <property type="entry name" value="GTPASE ERA"/>
    <property type="match status" value="1"/>
</dbReference>
<feature type="binding site" evidence="6">
    <location>
        <begin position="64"/>
        <end position="68"/>
    </location>
    <ligand>
        <name>GTP</name>
        <dbReference type="ChEBI" id="CHEBI:37565"/>
    </ligand>
</feature>
<organism evidence="11 12">
    <name type="scientific">Trueperella bialowiezensis</name>
    <dbReference type="NCBI Taxonomy" id="312285"/>
    <lineage>
        <taxon>Bacteria</taxon>
        <taxon>Bacillati</taxon>
        <taxon>Actinomycetota</taxon>
        <taxon>Actinomycetes</taxon>
        <taxon>Actinomycetales</taxon>
        <taxon>Actinomycetaceae</taxon>
        <taxon>Trueperella</taxon>
    </lineage>
</organism>
<dbReference type="PROSITE" id="PS51713">
    <property type="entry name" value="G_ERA"/>
    <property type="match status" value="1"/>
</dbReference>
<dbReference type="PROSITE" id="PS50823">
    <property type="entry name" value="KH_TYPE_2"/>
    <property type="match status" value="1"/>
</dbReference>
<feature type="domain" description="KH type-2" evidence="9">
    <location>
        <begin position="207"/>
        <end position="291"/>
    </location>
</feature>
<keyword evidence="6" id="KW-0472">Membrane</keyword>